<evidence type="ECO:0000313" key="1">
    <source>
        <dbReference type="EMBL" id="KAK9827134.1"/>
    </source>
</evidence>
<dbReference type="Proteomes" id="UP001438707">
    <property type="component" value="Unassembled WGS sequence"/>
</dbReference>
<evidence type="ECO:0000313" key="2">
    <source>
        <dbReference type="Proteomes" id="UP001438707"/>
    </source>
</evidence>
<sequence length="114" mass="12600">MGRPAPSAWTVRWTVDPDVKWLVGAALYHGDEPVLYCSPDLMMRSMTDRGLLATDLRHLIRWALFVDTCSCTPDAEARVAHVTRVFQDGAPRVLGMAYADVAHLPPPSSMGLYS</sequence>
<comment type="caution">
    <text evidence="1">The sequence shown here is derived from an EMBL/GenBank/DDBJ whole genome shotgun (WGS) entry which is preliminary data.</text>
</comment>
<accession>A0AAW1R031</accession>
<organism evidence="1 2">
    <name type="scientific">Apatococcus lobatus</name>
    <dbReference type="NCBI Taxonomy" id="904363"/>
    <lineage>
        <taxon>Eukaryota</taxon>
        <taxon>Viridiplantae</taxon>
        <taxon>Chlorophyta</taxon>
        <taxon>core chlorophytes</taxon>
        <taxon>Trebouxiophyceae</taxon>
        <taxon>Chlorellales</taxon>
        <taxon>Chlorellaceae</taxon>
        <taxon>Apatococcus</taxon>
    </lineage>
</organism>
<gene>
    <name evidence="1" type="ORF">WJX74_007715</name>
</gene>
<reference evidence="1 2" key="1">
    <citation type="journal article" date="2024" name="Nat. Commun.">
        <title>Phylogenomics reveals the evolutionary origins of lichenization in chlorophyte algae.</title>
        <authorList>
            <person name="Puginier C."/>
            <person name="Libourel C."/>
            <person name="Otte J."/>
            <person name="Skaloud P."/>
            <person name="Haon M."/>
            <person name="Grisel S."/>
            <person name="Petersen M."/>
            <person name="Berrin J.G."/>
            <person name="Delaux P.M."/>
            <person name="Dal Grande F."/>
            <person name="Keller J."/>
        </authorList>
    </citation>
    <scope>NUCLEOTIDE SEQUENCE [LARGE SCALE GENOMIC DNA]</scope>
    <source>
        <strain evidence="1 2">SAG 2145</strain>
    </source>
</reference>
<keyword evidence="2" id="KW-1185">Reference proteome</keyword>
<proteinExistence type="predicted"/>
<protein>
    <submittedName>
        <fullName evidence="1">Uncharacterized protein</fullName>
    </submittedName>
</protein>
<dbReference type="EMBL" id="JALJOS010000019">
    <property type="protein sequence ID" value="KAK9827134.1"/>
    <property type="molecule type" value="Genomic_DNA"/>
</dbReference>
<name>A0AAW1R031_9CHLO</name>
<dbReference type="AlphaFoldDB" id="A0AAW1R031"/>